<organism evidence="1 2">
    <name type="scientific">Microbacterium azadirachtae</name>
    <dbReference type="NCBI Taxonomy" id="582680"/>
    <lineage>
        <taxon>Bacteria</taxon>
        <taxon>Bacillati</taxon>
        <taxon>Actinomycetota</taxon>
        <taxon>Actinomycetes</taxon>
        <taxon>Micrococcales</taxon>
        <taxon>Microbacteriaceae</taxon>
        <taxon>Microbacterium</taxon>
    </lineage>
</organism>
<evidence type="ECO:0000313" key="2">
    <source>
        <dbReference type="Proteomes" id="UP000033740"/>
    </source>
</evidence>
<comment type="caution">
    <text evidence="1">The sequence shown here is derived from an EMBL/GenBank/DDBJ whole genome shotgun (WGS) entry which is preliminary data.</text>
</comment>
<dbReference type="Gene3D" id="3.30.2020.40">
    <property type="entry name" value="Uncharacterised protein PF10387, DUF2442"/>
    <property type="match status" value="1"/>
</dbReference>
<dbReference type="Pfam" id="PF10387">
    <property type="entry name" value="DUF2442"/>
    <property type="match status" value="1"/>
</dbReference>
<dbReference type="PATRIC" id="fig|582680.6.peg.1755"/>
<sequence length="77" mass="8470">MSTSTHEAVALDVRIDEEIHVRLLDGRTVSAPLSWFPRLAAATPAQRADWRLIGRGEGIHWPQLDEDLSVAGLLAGR</sequence>
<dbReference type="AlphaFoldDB" id="A0A0F0LJU5"/>
<dbReference type="EMBL" id="JYIX01000033">
    <property type="protein sequence ID" value="KJL33477.1"/>
    <property type="molecule type" value="Genomic_DNA"/>
</dbReference>
<protein>
    <recommendedName>
        <fullName evidence="3">DUF2442 domain-containing protein</fullName>
    </recommendedName>
</protein>
<dbReference type="STRING" id="582680.RS86_01698"/>
<evidence type="ECO:0008006" key="3">
    <source>
        <dbReference type="Google" id="ProtNLM"/>
    </source>
</evidence>
<reference evidence="1 2" key="1">
    <citation type="submission" date="2015-02" db="EMBL/GenBank/DDBJ databases">
        <title>Draft genome sequences of ten Microbacterium spp. with emphasis on heavy metal contaminated environments.</title>
        <authorList>
            <person name="Corretto E."/>
        </authorList>
    </citation>
    <scope>NUCLEOTIDE SEQUENCE [LARGE SCALE GENOMIC DNA]</scope>
    <source>
        <strain evidence="1 2">ARN176</strain>
    </source>
</reference>
<gene>
    <name evidence="1" type="ORF">RS86_01698</name>
</gene>
<keyword evidence="2" id="KW-1185">Reference proteome</keyword>
<accession>A0A0F0LJU5</accession>
<dbReference type="InterPro" id="IPR018841">
    <property type="entry name" value="DUF2442"/>
</dbReference>
<dbReference type="RefSeq" id="WP_045271792.1">
    <property type="nucleotide sequence ID" value="NZ_JYIX01000033.1"/>
</dbReference>
<name>A0A0F0LJU5_9MICO</name>
<dbReference type="Proteomes" id="UP000033740">
    <property type="component" value="Unassembled WGS sequence"/>
</dbReference>
<proteinExistence type="predicted"/>
<evidence type="ECO:0000313" key="1">
    <source>
        <dbReference type="EMBL" id="KJL33477.1"/>
    </source>
</evidence>